<sequence>MLDARDNFQSAGWYEALERTVALTVAAEHPERILDVGCGTGYYLRGALAAVGDSARALGMDLSPAAVSRAARSSDRIDGLVADVWSLLPIRDGAANVILNVFAPRNAAEFHRVLRQGGLLLVVVPQQEHLQELRKAGLALDIQPDKAQHLTGGLAAHFTLESRQGLSEQLNLPAPAVAALIGMGPSAHHSGAVGTAPATAGTPALRAVTAAFDLFSFRRRDNTP</sequence>
<dbReference type="Gene3D" id="3.40.50.150">
    <property type="entry name" value="Vaccinia Virus protein VP39"/>
    <property type="match status" value="1"/>
</dbReference>
<dbReference type="Proteomes" id="UP000561726">
    <property type="component" value="Unassembled WGS sequence"/>
</dbReference>
<reference evidence="2 3" key="1">
    <citation type="submission" date="2020-08" db="EMBL/GenBank/DDBJ databases">
        <title>Sequencing the genomes of 1000 actinobacteria strains.</title>
        <authorList>
            <person name="Klenk H.-P."/>
        </authorList>
    </citation>
    <scope>NUCLEOTIDE SEQUENCE [LARGE SCALE GENOMIC DNA]</scope>
    <source>
        <strain evidence="2 3">DSM 21065</strain>
    </source>
</reference>
<comment type="caution">
    <text evidence="2">The sequence shown here is derived from an EMBL/GenBank/DDBJ whole genome shotgun (WGS) entry which is preliminary data.</text>
</comment>
<evidence type="ECO:0000313" key="3">
    <source>
        <dbReference type="Proteomes" id="UP000561726"/>
    </source>
</evidence>
<dbReference type="CDD" id="cd02440">
    <property type="entry name" value="AdoMet_MTases"/>
    <property type="match status" value="1"/>
</dbReference>
<dbReference type="SUPFAM" id="SSF53335">
    <property type="entry name" value="S-adenosyl-L-methionine-dependent methyltransferases"/>
    <property type="match status" value="1"/>
</dbReference>
<organism evidence="2 3">
    <name type="scientific">Cryobacterium roopkundense</name>
    <dbReference type="NCBI Taxonomy" id="1001240"/>
    <lineage>
        <taxon>Bacteria</taxon>
        <taxon>Bacillati</taxon>
        <taxon>Actinomycetota</taxon>
        <taxon>Actinomycetes</taxon>
        <taxon>Micrococcales</taxon>
        <taxon>Microbacteriaceae</taxon>
        <taxon>Cryobacterium</taxon>
    </lineage>
</organism>
<dbReference type="PANTHER" id="PTHR42912">
    <property type="entry name" value="METHYLTRANSFERASE"/>
    <property type="match status" value="1"/>
</dbReference>
<dbReference type="OrthoDB" id="108476at2"/>
<feature type="domain" description="Methyltransferase" evidence="1">
    <location>
        <begin position="33"/>
        <end position="118"/>
    </location>
</feature>
<dbReference type="Pfam" id="PF13649">
    <property type="entry name" value="Methyltransf_25"/>
    <property type="match status" value="1"/>
</dbReference>
<keyword evidence="2" id="KW-0489">Methyltransferase</keyword>
<name>A0A7W8ZVV7_9MICO</name>
<dbReference type="EMBL" id="JACHBQ010000001">
    <property type="protein sequence ID" value="MBB5641191.1"/>
    <property type="molecule type" value="Genomic_DNA"/>
</dbReference>
<dbReference type="InterPro" id="IPR029063">
    <property type="entry name" value="SAM-dependent_MTases_sf"/>
</dbReference>
<dbReference type="GO" id="GO:0052911">
    <property type="term" value="F:23S rRNA (guanine(745)-N(1))-methyltransferase activity"/>
    <property type="evidence" value="ECO:0007669"/>
    <property type="project" value="UniProtKB-EC"/>
</dbReference>
<dbReference type="InterPro" id="IPR050508">
    <property type="entry name" value="Methyltransf_Superfamily"/>
</dbReference>
<dbReference type="EC" id="2.1.1.187" evidence="2"/>
<proteinExistence type="predicted"/>
<dbReference type="AlphaFoldDB" id="A0A7W8ZVV7"/>
<evidence type="ECO:0000259" key="1">
    <source>
        <dbReference type="Pfam" id="PF13649"/>
    </source>
</evidence>
<accession>A0A7W8ZVV7</accession>
<gene>
    <name evidence="2" type="ORF">BJ997_001739</name>
</gene>
<dbReference type="InterPro" id="IPR041698">
    <property type="entry name" value="Methyltransf_25"/>
</dbReference>
<keyword evidence="2" id="KW-0808">Transferase</keyword>
<evidence type="ECO:0000313" key="2">
    <source>
        <dbReference type="EMBL" id="MBB5641191.1"/>
    </source>
</evidence>
<dbReference type="RefSeq" id="WP_160175886.1">
    <property type="nucleotide sequence ID" value="NZ_JACHBQ010000001.1"/>
</dbReference>
<protein>
    <submittedName>
        <fullName evidence="2">23S rRNA (Guanine745-N1)-methyltransferase</fullName>
        <ecNumber evidence="2">2.1.1.187</ecNumber>
    </submittedName>
</protein>